<reference evidence="2 4" key="1">
    <citation type="submission" date="2016-06" db="EMBL/GenBank/DDBJ databases">
        <authorList>
            <person name="Kjaerup R.B."/>
            <person name="Dalgaard T.S."/>
            <person name="Juul-Madsen H.R."/>
        </authorList>
    </citation>
    <scope>NUCLEOTIDE SEQUENCE [LARGE SCALE GENOMIC DNA]</scope>
    <source>
        <strain evidence="2">Orrdi1</strain>
    </source>
</reference>
<sequence>MRVGLGCLGCLCIRRRSCRGGGLGHGSSAGRTPRPVAAAPEC</sequence>
<evidence type="ECO:0000313" key="4">
    <source>
        <dbReference type="Proteomes" id="UP000078558"/>
    </source>
</evidence>
<protein>
    <submittedName>
        <fullName evidence="2">Uncharacterized protein</fullName>
    </submittedName>
</protein>
<proteinExistence type="predicted"/>
<organism evidence="2 4">
    <name type="scientific">Orrella dioscoreae</name>
    <dbReference type="NCBI Taxonomy" id="1851544"/>
    <lineage>
        <taxon>Bacteria</taxon>
        <taxon>Pseudomonadati</taxon>
        <taxon>Pseudomonadota</taxon>
        <taxon>Betaproteobacteria</taxon>
        <taxon>Burkholderiales</taxon>
        <taxon>Alcaligenaceae</taxon>
        <taxon>Orrella</taxon>
    </lineage>
</organism>
<name>A0A1C3K3Y0_9BURK</name>
<accession>A0A1C3K3Y0</accession>
<dbReference type="STRING" id="1851544.ODI_03815"/>
<feature type="region of interest" description="Disordered" evidence="1">
    <location>
        <begin position="21"/>
        <end position="42"/>
    </location>
</feature>
<evidence type="ECO:0000313" key="3">
    <source>
        <dbReference type="EMBL" id="SOE51257.1"/>
    </source>
</evidence>
<dbReference type="KEGG" id="odi:ODI_R3311"/>
<dbReference type="EMBL" id="LT907988">
    <property type="protein sequence ID" value="SOE51257.1"/>
    <property type="molecule type" value="Genomic_DNA"/>
</dbReference>
<evidence type="ECO:0000313" key="2">
    <source>
        <dbReference type="EMBL" id="SBT26192.1"/>
    </source>
</evidence>
<gene>
    <name evidence="2" type="ORF">ODI_03815</name>
    <name evidence="3" type="ORF">ODI_R3311</name>
</gene>
<dbReference type="AlphaFoldDB" id="A0A1C3K3Y0"/>
<keyword evidence="4" id="KW-1185">Reference proteome</keyword>
<dbReference type="Proteomes" id="UP000078558">
    <property type="component" value="Chromosome I"/>
</dbReference>
<evidence type="ECO:0000256" key="1">
    <source>
        <dbReference type="SAM" id="MobiDB-lite"/>
    </source>
</evidence>
<dbReference type="EMBL" id="FLRC01000028">
    <property type="protein sequence ID" value="SBT26192.1"/>
    <property type="molecule type" value="Genomic_DNA"/>
</dbReference>
<reference evidence="3 4" key="2">
    <citation type="submission" date="2017-08" db="EMBL/GenBank/DDBJ databases">
        <authorList>
            <person name="de Groot N.N."/>
        </authorList>
    </citation>
    <scope>NUCLEOTIDE SEQUENCE [LARGE SCALE GENOMIC DNA]</scope>
    <source>
        <strain evidence="3">Orrdi1</strain>
    </source>
</reference>